<feature type="transmembrane region" description="Helical" evidence="1">
    <location>
        <begin position="171"/>
        <end position="191"/>
    </location>
</feature>
<keyword evidence="3" id="KW-1185">Reference proteome</keyword>
<feature type="transmembrane region" description="Helical" evidence="1">
    <location>
        <begin position="212"/>
        <end position="235"/>
    </location>
</feature>
<reference evidence="2" key="2">
    <citation type="submission" date="2023-01" db="EMBL/GenBank/DDBJ databases">
        <title>Draft genome sequence of Maritalea porphyrae strain NBRC 107169.</title>
        <authorList>
            <person name="Sun Q."/>
            <person name="Mori K."/>
        </authorList>
    </citation>
    <scope>NUCLEOTIDE SEQUENCE</scope>
    <source>
        <strain evidence="2">NBRC 107169</strain>
    </source>
</reference>
<keyword evidence="1" id="KW-0812">Transmembrane</keyword>
<name>A0ABQ5UV64_9HYPH</name>
<dbReference type="EMBL" id="BSNI01000002">
    <property type="protein sequence ID" value="GLQ17872.1"/>
    <property type="molecule type" value="Genomic_DNA"/>
</dbReference>
<evidence type="ECO:0008006" key="4">
    <source>
        <dbReference type="Google" id="ProtNLM"/>
    </source>
</evidence>
<protein>
    <recommendedName>
        <fullName evidence="4">Oligosaccharide repeat unit polymerase</fullName>
    </recommendedName>
</protein>
<evidence type="ECO:0000256" key="1">
    <source>
        <dbReference type="SAM" id="Phobius"/>
    </source>
</evidence>
<feature type="transmembrane region" description="Helical" evidence="1">
    <location>
        <begin position="24"/>
        <end position="39"/>
    </location>
</feature>
<keyword evidence="1" id="KW-0472">Membrane</keyword>
<dbReference type="Proteomes" id="UP001161405">
    <property type="component" value="Unassembled WGS sequence"/>
</dbReference>
<reference evidence="2" key="1">
    <citation type="journal article" date="2014" name="Int. J. Syst. Evol. Microbiol.">
        <title>Complete genome of a new Firmicutes species belonging to the dominant human colonic microbiota ('Ruminococcus bicirculans') reveals two chromosomes and a selective capacity to utilize plant glucans.</title>
        <authorList>
            <consortium name="NISC Comparative Sequencing Program"/>
            <person name="Wegmann U."/>
            <person name="Louis P."/>
            <person name="Goesmann A."/>
            <person name="Henrissat B."/>
            <person name="Duncan S.H."/>
            <person name="Flint H.J."/>
        </authorList>
    </citation>
    <scope>NUCLEOTIDE SEQUENCE</scope>
    <source>
        <strain evidence="2">NBRC 107169</strain>
    </source>
</reference>
<evidence type="ECO:0000313" key="2">
    <source>
        <dbReference type="EMBL" id="GLQ17872.1"/>
    </source>
</evidence>
<comment type="caution">
    <text evidence="2">The sequence shown here is derived from an EMBL/GenBank/DDBJ whole genome shotgun (WGS) entry which is preliminary data.</text>
</comment>
<dbReference type="NCBIfam" id="TIGR04370">
    <property type="entry name" value="glyco_rpt_poly"/>
    <property type="match status" value="1"/>
</dbReference>
<organism evidence="2 3">
    <name type="scientific">Maritalea porphyrae</name>
    <dbReference type="NCBI Taxonomy" id="880732"/>
    <lineage>
        <taxon>Bacteria</taxon>
        <taxon>Pseudomonadati</taxon>
        <taxon>Pseudomonadota</taxon>
        <taxon>Alphaproteobacteria</taxon>
        <taxon>Hyphomicrobiales</taxon>
        <taxon>Devosiaceae</taxon>
        <taxon>Maritalea</taxon>
    </lineage>
</organism>
<sequence>MYILAFILFAFVLAINLTMGWRGPAFFILITLVFIFNYATAQKHTFLVTALISTTVFGALIWGYLRLVVYSTSTEIGALTFIQATSSDNLSMFLHWGSLQFSNYVAGFQQVIALKEANPDVFDATVFQYTLSTLLPGQQMSFDQTLKLLSYNTFEGDGLNATLLGEAYADLGSAGIALYCAGFGALSGLTYKRVCDRQSHFRLIEHGFVMSVLILGTLTGIFGQAIYWVLAFTLLGARLTHRLGMQQTDRISLLERRT</sequence>
<gene>
    <name evidence="2" type="ORF">GCM10007879_21210</name>
</gene>
<feature type="transmembrane region" description="Helical" evidence="1">
    <location>
        <begin position="46"/>
        <end position="65"/>
    </location>
</feature>
<accession>A0ABQ5UV64</accession>
<keyword evidence="1" id="KW-1133">Transmembrane helix</keyword>
<evidence type="ECO:0000313" key="3">
    <source>
        <dbReference type="Proteomes" id="UP001161405"/>
    </source>
</evidence>
<proteinExistence type="predicted"/>